<evidence type="ECO:0000313" key="2">
    <source>
        <dbReference type="EMBL" id="RAH87592.1"/>
    </source>
</evidence>
<dbReference type="AlphaFoldDB" id="A0A8T8XJ27"/>
<organism evidence="2 3">
    <name type="scientific">Aspergillus japonicus CBS 114.51</name>
    <dbReference type="NCBI Taxonomy" id="1448312"/>
    <lineage>
        <taxon>Eukaryota</taxon>
        <taxon>Fungi</taxon>
        <taxon>Dikarya</taxon>
        <taxon>Ascomycota</taxon>
        <taxon>Pezizomycotina</taxon>
        <taxon>Eurotiomycetes</taxon>
        <taxon>Eurotiomycetidae</taxon>
        <taxon>Eurotiales</taxon>
        <taxon>Aspergillaceae</taxon>
        <taxon>Aspergillus</taxon>
        <taxon>Aspergillus subgen. Circumdati</taxon>
    </lineage>
</organism>
<sequence>MSKTVYKHLTQPNVILDCRGTSSVPTYNAAWSYVENIYPWSDFTHQNIVERYASELAEERDFISPVTEYQDANLSTLYSERGFNDVLAATNMVIVSANLPKSQFIADGSRTCEATDIFPDWGAGDDSKPPGQRKRTKAFVCGDTKYLWSHEDAIKLLQMGPANSTLNAKDKMSLVNPFEQVQYYGAINKTSIVFIISNEALVVIRLFLAPEADRTSPRKLRSLAKPARQNSPSVTSETSSIIPRRQRISSISSDIVGSVSEMSIDEVSMSMSTGQVSSSTNDPSVKPTDFIPDINAMEYAVIPWARARADGLTVNLALWAAIRLARENNTIQEYYDPLTPGPAHTIEANSGNISMPSTTQGRDKGKGVEKRTPTATDPVPKTTAAKTTAAKTTAAKTTAAKTTVATTNIQYCDVKLFPSSDNTGYNYRLNGEWVTNDPQKSWTVVGNKLYNYGRKPYLRADKP</sequence>
<feature type="compositionally biased region" description="Polar residues" evidence="1">
    <location>
        <begin position="228"/>
        <end position="238"/>
    </location>
</feature>
<feature type="compositionally biased region" description="Polar residues" evidence="1">
    <location>
        <begin position="347"/>
        <end position="360"/>
    </location>
</feature>
<name>A0A8T8XJ27_ASPJA</name>
<dbReference type="EMBL" id="KZ824770">
    <property type="protein sequence ID" value="RAH87592.1"/>
    <property type="molecule type" value="Genomic_DNA"/>
</dbReference>
<gene>
    <name evidence="2" type="ORF">BO86DRAFT_424318</name>
</gene>
<feature type="region of interest" description="Disordered" evidence="1">
    <location>
        <begin position="218"/>
        <end position="239"/>
    </location>
</feature>
<dbReference type="OrthoDB" id="4367324at2759"/>
<dbReference type="Proteomes" id="UP000249497">
    <property type="component" value="Unassembled WGS sequence"/>
</dbReference>
<feature type="region of interest" description="Disordered" evidence="1">
    <location>
        <begin position="345"/>
        <end position="387"/>
    </location>
</feature>
<reference evidence="2 3" key="1">
    <citation type="submission" date="2018-02" db="EMBL/GenBank/DDBJ databases">
        <title>The genomes of Aspergillus section Nigri reveals drivers in fungal speciation.</title>
        <authorList>
            <consortium name="DOE Joint Genome Institute"/>
            <person name="Vesth T.C."/>
            <person name="Nybo J."/>
            <person name="Theobald S."/>
            <person name="Brandl J."/>
            <person name="Frisvad J.C."/>
            <person name="Nielsen K.F."/>
            <person name="Lyhne E.K."/>
            <person name="Kogle M.E."/>
            <person name="Kuo A."/>
            <person name="Riley R."/>
            <person name="Clum A."/>
            <person name="Nolan M."/>
            <person name="Lipzen A."/>
            <person name="Salamov A."/>
            <person name="Henrissat B."/>
            <person name="Wiebenga A."/>
            <person name="De vries R.P."/>
            <person name="Grigoriev I.V."/>
            <person name="Mortensen U.H."/>
            <person name="Andersen M.R."/>
            <person name="Baker S.E."/>
        </authorList>
    </citation>
    <scope>NUCLEOTIDE SEQUENCE [LARGE SCALE GENOMIC DNA]</scope>
    <source>
        <strain evidence="2 3">CBS 114.51</strain>
    </source>
</reference>
<protein>
    <submittedName>
        <fullName evidence="2">Uncharacterized protein</fullName>
    </submittedName>
</protein>
<feature type="compositionally biased region" description="Basic and acidic residues" evidence="1">
    <location>
        <begin position="361"/>
        <end position="372"/>
    </location>
</feature>
<evidence type="ECO:0000256" key="1">
    <source>
        <dbReference type="SAM" id="MobiDB-lite"/>
    </source>
</evidence>
<accession>A0A8T8XJ27</accession>
<dbReference type="RefSeq" id="XP_025533486.1">
    <property type="nucleotide sequence ID" value="XM_025675449.1"/>
</dbReference>
<dbReference type="GeneID" id="37179141"/>
<evidence type="ECO:0000313" key="3">
    <source>
        <dbReference type="Proteomes" id="UP000249497"/>
    </source>
</evidence>
<keyword evidence="3" id="KW-1185">Reference proteome</keyword>
<feature type="compositionally biased region" description="Low complexity" evidence="1">
    <location>
        <begin position="373"/>
        <end position="387"/>
    </location>
</feature>
<proteinExistence type="predicted"/>